<comment type="caution">
    <text evidence="3">The sequence shown here is derived from an EMBL/GenBank/DDBJ whole genome shotgun (WGS) entry which is preliminary data.</text>
</comment>
<dbReference type="SUPFAM" id="SSF47226">
    <property type="entry name" value="Histidine-containing phosphotransfer domain, HPT domain"/>
    <property type="match status" value="1"/>
</dbReference>
<reference evidence="3 4" key="1">
    <citation type="submission" date="2020-04" db="EMBL/GenBank/DDBJ databases">
        <title>Draft Whole-Genome sequence of Marichromatium bheemlicum DSM 18632, type strain.</title>
        <authorList>
            <person name="Kyndt J.A."/>
            <person name="Meyer T.E."/>
        </authorList>
    </citation>
    <scope>NUCLEOTIDE SEQUENCE [LARGE SCALE GENOMIC DNA]</scope>
    <source>
        <strain evidence="3 4">DSM 18632</strain>
    </source>
</reference>
<dbReference type="InterPro" id="IPR008207">
    <property type="entry name" value="Sig_transdc_His_kin_Hpt_dom"/>
</dbReference>
<gene>
    <name evidence="3" type="ORF">HF203_01735</name>
</gene>
<evidence type="ECO:0000313" key="4">
    <source>
        <dbReference type="Proteomes" id="UP000740754"/>
    </source>
</evidence>
<feature type="domain" description="HPt" evidence="2">
    <location>
        <begin position="24"/>
        <end position="94"/>
    </location>
</feature>
<keyword evidence="1" id="KW-0902">Two-component regulatory system</keyword>
<accession>A0ABX1I394</accession>
<evidence type="ECO:0000313" key="3">
    <source>
        <dbReference type="EMBL" id="NKN31948.1"/>
    </source>
</evidence>
<keyword evidence="4" id="KW-1185">Reference proteome</keyword>
<dbReference type="InterPro" id="IPR036641">
    <property type="entry name" value="HPT_dom_sf"/>
</dbReference>
<dbReference type="RefSeq" id="WP_168665997.1">
    <property type="nucleotide sequence ID" value="NZ_JAAXKX010000002.1"/>
</dbReference>
<dbReference type="Gene3D" id="1.20.120.160">
    <property type="entry name" value="HPT domain"/>
    <property type="match status" value="1"/>
</dbReference>
<evidence type="ECO:0000256" key="1">
    <source>
        <dbReference type="ARBA" id="ARBA00023012"/>
    </source>
</evidence>
<proteinExistence type="predicted"/>
<protein>
    <recommendedName>
        <fullName evidence="2">HPt domain-containing protein</fullName>
    </recommendedName>
</protein>
<organism evidence="3 4">
    <name type="scientific">Marichromatium bheemlicum</name>
    <dbReference type="NCBI Taxonomy" id="365339"/>
    <lineage>
        <taxon>Bacteria</taxon>
        <taxon>Pseudomonadati</taxon>
        <taxon>Pseudomonadota</taxon>
        <taxon>Gammaproteobacteria</taxon>
        <taxon>Chromatiales</taxon>
        <taxon>Chromatiaceae</taxon>
        <taxon>Marichromatium</taxon>
    </lineage>
</organism>
<name>A0ABX1I394_9GAMM</name>
<dbReference type="EMBL" id="JAAXKX010000002">
    <property type="protein sequence ID" value="NKN31948.1"/>
    <property type="molecule type" value="Genomic_DNA"/>
</dbReference>
<dbReference type="Pfam" id="PF01627">
    <property type="entry name" value="Hpt"/>
    <property type="match status" value="1"/>
</dbReference>
<evidence type="ECO:0000259" key="2">
    <source>
        <dbReference type="Pfam" id="PF01627"/>
    </source>
</evidence>
<dbReference type="Proteomes" id="UP000740754">
    <property type="component" value="Unassembled WGS sequence"/>
</dbReference>
<sequence>MAHIDPEALSELRDLLGGELDAIVLTFAQQLPVQLERLEALPLSECGELAHAIKGSAGNIGATTLARAATTLEQAARAGEFEAAAHARACLRPLAVNTLEELRACGALREAP</sequence>